<keyword evidence="3" id="KW-0472">Membrane</keyword>
<comment type="subcellular location">
    <subcellularLocation>
        <location evidence="1">Membrane</location>
    </subcellularLocation>
</comment>
<dbReference type="InterPro" id="IPR027385">
    <property type="entry name" value="Beta-barrel_OMP"/>
</dbReference>
<proteinExistence type="inferred from homology"/>
<dbReference type="GO" id="GO:0016020">
    <property type="term" value="C:membrane"/>
    <property type="evidence" value="ECO:0007669"/>
    <property type="project" value="UniProtKB-SubCell"/>
</dbReference>
<keyword evidence="2 5" id="KW-0732">Signal</keyword>
<dbReference type="Pfam" id="PF13505">
    <property type="entry name" value="OMP_b-brl"/>
    <property type="match status" value="1"/>
</dbReference>
<evidence type="ECO:0000256" key="2">
    <source>
        <dbReference type="ARBA" id="ARBA00022729"/>
    </source>
</evidence>
<dbReference type="AlphaFoldDB" id="A0A1I4JN85"/>
<dbReference type="Proteomes" id="UP000199550">
    <property type="component" value="Unassembled WGS sequence"/>
</dbReference>
<gene>
    <name evidence="7" type="ORF">SAMN04488004_14019</name>
</gene>
<evidence type="ECO:0000256" key="1">
    <source>
        <dbReference type="ARBA" id="ARBA00004370"/>
    </source>
</evidence>
<feature type="chain" id="PRO_5011447556" evidence="5">
    <location>
        <begin position="30"/>
        <end position="214"/>
    </location>
</feature>
<evidence type="ECO:0000256" key="4">
    <source>
        <dbReference type="ARBA" id="ARBA00038306"/>
    </source>
</evidence>
<dbReference type="PANTHER" id="PTHR34001">
    <property type="entry name" value="BLL7405 PROTEIN"/>
    <property type="match status" value="1"/>
</dbReference>
<dbReference type="RefSeq" id="WP_245754326.1">
    <property type="nucleotide sequence ID" value="NZ_FOTF01000040.1"/>
</dbReference>
<accession>A0A1I4JN85</accession>
<organism evidence="7 8">
    <name type="scientific">Loktanella salsilacus</name>
    <dbReference type="NCBI Taxonomy" id="195913"/>
    <lineage>
        <taxon>Bacteria</taxon>
        <taxon>Pseudomonadati</taxon>
        <taxon>Pseudomonadota</taxon>
        <taxon>Alphaproteobacteria</taxon>
        <taxon>Rhodobacterales</taxon>
        <taxon>Roseobacteraceae</taxon>
        <taxon>Loktanella</taxon>
    </lineage>
</organism>
<name>A0A1I4JN85_9RHOB</name>
<dbReference type="STRING" id="195913.SAMN04488004_14019"/>
<sequence length="214" mass="22010">MAPTISIRSICSTAATMAACLHLISPASAGSLAEPIMAVEPTPITATQVTPQTSGWTGAYIGGSLGYTSLDGSTNGANLFGGSLDGTSYGVHAGYNHGFGKVVLGGELQYEATDVQEGSSFLELDSVARAKVRVGYDFGKFLPYATAGVASAKVSSSSFAGTDTGALIGLGVDYQVGQNLILGAEVIKNQFDNFEDSNVDLEATDAALRLSFRF</sequence>
<evidence type="ECO:0000256" key="3">
    <source>
        <dbReference type="ARBA" id="ARBA00023136"/>
    </source>
</evidence>
<keyword evidence="8" id="KW-1185">Reference proteome</keyword>
<dbReference type="SUPFAM" id="SSF56925">
    <property type="entry name" value="OMPA-like"/>
    <property type="match status" value="1"/>
</dbReference>
<feature type="signal peptide" evidence="5">
    <location>
        <begin position="1"/>
        <end position="29"/>
    </location>
</feature>
<dbReference type="InterPro" id="IPR051692">
    <property type="entry name" value="OMP-like"/>
</dbReference>
<protein>
    <submittedName>
        <fullName evidence="7">Opacity protein</fullName>
    </submittedName>
</protein>
<evidence type="ECO:0000313" key="7">
    <source>
        <dbReference type="EMBL" id="SFL67667.1"/>
    </source>
</evidence>
<evidence type="ECO:0000259" key="6">
    <source>
        <dbReference type="Pfam" id="PF13505"/>
    </source>
</evidence>
<feature type="domain" description="Outer membrane protein beta-barrel" evidence="6">
    <location>
        <begin position="49"/>
        <end position="214"/>
    </location>
</feature>
<dbReference type="Gene3D" id="2.40.160.20">
    <property type="match status" value="1"/>
</dbReference>
<dbReference type="PANTHER" id="PTHR34001:SF3">
    <property type="entry name" value="BLL7405 PROTEIN"/>
    <property type="match status" value="1"/>
</dbReference>
<reference evidence="8" key="1">
    <citation type="submission" date="2016-10" db="EMBL/GenBank/DDBJ databases">
        <authorList>
            <person name="Varghese N."/>
            <person name="Submissions S."/>
        </authorList>
    </citation>
    <scope>NUCLEOTIDE SEQUENCE [LARGE SCALE GENOMIC DNA]</scope>
    <source>
        <strain evidence="8">DSM 16199</strain>
    </source>
</reference>
<dbReference type="EMBL" id="FOTF01000040">
    <property type="protein sequence ID" value="SFL67667.1"/>
    <property type="molecule type" value="Genomic_DNA"/>
</dbReference>
<evidence type="ECO:0000256" key="5">
    <source>
        <dbReference type="SAM" id="SignalP"/>
    </source>
</evidence>
<evidence type="ECO:0000313" key="8">
    <source>
        <dbReference type="Proteomes" id="UP000199550"/>
    </source>
</evidence>
<comment type="similarity">
    <text evidence="4">Belongs to the Omp25/RopB family.</text>
</comment>
<dbReference type="InterPro" id="IPR011250">
    <property type="entry name" value="OMP/PagP_B-barrel"/>
</dbReference>